<sequence>MHPHRACVGRGDVGLNKESNVTITEYRGRWSKKKAERTLKGAKKNKKENGKGRRRIAAKLFRKNAKCGT</sequence>
<evidence type="ECO:0000313" key="2">
    <source>
        <dbReference type="EMBL" id="VDK43574.1"/>
    </source>
</evidence>
<reference evidence="4" key="1">
    <citation type="submission" date="2017-02" db="UniProtKB">
        <authorList>
            <consortium name="WormBaseParasite"/>
        </authorList>
    </citation>
    <scope>IDENTIFICATION</scope>
</reference>
<proteinExistence type="predicted"/>
<dbReference type="Proteomes" id="UP000282613">
    <property type="component" value="Unassembled WGS sequence"/>
</dbReference>
<keyword evidence="3" id="KW-1185">Reference proteome</keyword>
<name>A0A0R3WF51_TAEAS</name>
<gene>
    <name evidence="2" type="ORF">TASK_LOCUS9483</name>
</gene>
<accession>A0A0R3WF51</accession>
<organism evidence="4">
    <name type="scientific">Taenia asiatica</name>
    <name type="common">Asian tapeworm</name>
    <dbReference type="NCBI Taxonomy" id="60517"/>
    <lineage>
        <taxon>Eukaryota</taxon>
        <taxon>Metazoa</taxon>
        <taxon>Spiralia</taxon>
        <taxon>Lophotrochozoa</taxon>
        <taxon>Platyhelminthes</taxon>
        <taxon>Cestoda</taxon>
        <taxon>Eucestoda</taxon>
        <taxon>Cyclophyllidea</taxon>
        <taxon>Taeniidae</taxon>
        <taxon>Taenia</taxon>
    </lineage>
</organism>
<evidence type="ECO:0000313" key="4">
    <source>
        <dbReference type="WBParaSite" id="TASK_0000948201-mRNA-1"/>
    </source>
</evidence>
<reference evidence="2 3" key="2">
    <citation type="submission" date="2018-11" db="EMBL/GenBank/DDBJ databases">
        <authorList>
            <consortium name="Pathogen Informatics"/>
        </authorList>
    </citation>
    <scope>NUCLEOTIDE SEQUENCE [LARGE SCALE GENOMIC DNA]</scope>
</reference>
<dbReference type="AlphaFoldDB" id="A0A0R3WF51"/>
<dbReference type="EMBL" id="UYRS01019198">
    <property type="protein sequence ID" value="VDK43574.1"/>
    <property type="molecule type" value="Genomic_DNA"/>
</dbReference>
<evidence type="ECO:0000313" key="3">
    <source>
        <dbReference type="Proteomes" id="UP000282613"/>
    </source>
</evidence>
<feature type="region of interest" description="Disordered" evidence="1">
    <location>
        <begin position="34"/>
        <end position="53"/>
    </location>
</feature>
<protein>
    <submittedName>
        <fullName evidence="4">50S ribosomal protein L15e</fullName>
    </submittedName>
</protein>
<evidence type="ECO:0000256" key="1">
    <source>
        <dbReference type="SAM" id="MobiDB-lite"/>
    </source>
</evidence>
<dbReference type="WBParaSite" id="TASK_0000948201-mRNA-1">
    <property type="protein sequence ID" value="TASK_0000948201-mRNA-1"/>
    <property type="gene ID" value="TASK_0000948201"/>
</dbReference>